<sequence>MSIFSNLFSQEIKLSDKLDKIGYFDLIDDTVKKELVKKKIDFEYANDENEYIGKEWLILPNDYYISSVNNLKEYENGSSTSDFRAFEVWGSSLFQGEFPDYLKSAKVVFEKNGLKLEWRDEIFDENTTERIHHRITVNEKEYIIYSGPVSRDLLGKVMGDYLNTFKDILNDAIQRQGSNLRIVLLTQPEHVEFVLLSPDKLVEFKKIIGKTKNKLEE</sequence>
<geneLocation type="plasmid" evidence="1 2">
    <name>pPP2</name>
</geneLocation>
<gene>
    <name evidence="1" type="ORF">PEPS_37200</name>
</gene>
<dbReference type="Proteomes" id="UP001354989">
    <property type="component" value="Plasmid pPP2"/>
</dbReference>
<organism evidence="1 2">
    <name type="scientific">Persicobacter psychrovividus</name>
    <dbReference type="NCBI Taxonomy" id="387638"/>
    <lineage>
        <taxon>Bacteria</taxon>
        <taxon>Pseudomonadati</taxon>
        <taxon>Bacteroidota</taxon>
        <taxon>Cytophagia</taxon>
        <taxon>Cytophagales</taxon>
        <taxon>Persicobacteraceae</taxon>
        <taxon>Persicobacter</taxon>
    </lineage>
</organism>
<reference evidence="1 2" key="1">
    <citation type="submission" date="2021-12" db="EMBL/GenBank/DDBJ databases">
        <title>Genome sequencing of bacteria with rrn-lacking chromosome and rrn-plasmid.</title>
        <authorList>
            <person name="Anda M."/>
            <person name="Iwasaki W."/>
        </authorList>
    </citation>
    <scope>NUCLEOTIDE SEQUENCE [LARGE SCALE GENOMIC DNA]</scope>
    <source>
        <strain evidence="1 2">NBRC 101262</strain>
        <plasmid evidence="1 2">pPP2</plasmid>
    </source>
</reference>
<evidence type="ECO:0000313" key="2">
    <source>
        <dbReference type="Proteomes" id="UP001354989"/>
    </source>
</evidence>
<dbReference type="RefSeq" id="WP_338398730.1">
    <property type="nucleotide sequence ID" value="NZ_AP025294.1"/>
</dbReference>
<name>A0ABM7VKD3_9BACT</name>
<protein>
    <submittedName>
        <fullName evidence="1">Uncharacterized protein</fullName>
    </submittedName>
</protein>
<evidence type="ECO:0000313" key="1">
    <source>
        <dbReference type="EMBL" id="BDD01440.1"/>
    </source>
</evidence>
<dbReference type="EMBL" id="AP025294">
    <property type="protein sequence ID" value="BDD01440.1"/>
    <property type="molecule type" value="Genomic_DNA"/>
</dbReference>
<keyword evidence="2" id="KW-1185">Reference proteome</keyword>
<proteinExistence type="predicted"/>
<keyword evidence="1" id="KW-0614">Plasmid</keyword>
<accession>A0ABM7VKD3</accession>